<gene>
    <name evidence="3" type="ORF">SY85_00395</name>
</gene>
<dbReference type="Pfam" id="PF18962">
    <property type="entry name" value="Por_Secre_tail"/>
    <property type="match status" value="1"/>
</dbReference>
<evidence type="ECO:0000313" key="4">
    <source>
        <dbReference type="Proteomes" id="UP000077177"/>
    </source>
</evidence>
<dbReference type="Gene3D" id="2.60.40.10">
    <property type="entry name" value="Immunoglobulins"/>
    <property type="match status" value="1"/>
</dbReference>
<evidence type="ECO:0000313" key="3">
    <source>
        <dbReference type="EMBL" id="ANE49189.1"/>
    </source>
</evidence>
<protein>
    <recommendedName>
        <fullName evidence="2">Secretion system C-terminal sorting domain-containing protein</fullName>
    </recommendedName>
</protein>
<feature type="domain" description="Secretion system C-terminal sorting" evidence="2">
    <location>
        <begin position="264"/>
        <end position="330"/>
    </location>
</feature>
<dbReference type="NCBIfam" id="TIGR04183">
    <property type="entry name" value="Por_Secre_tail"/>
    <property type="match status" value="1"/>
</dbReference>
<evidence type="ECO:0000256" key="1">
    <source>
        <dbReference type="SAM" id="SignalP"/>
    </source>
</evidence>
<evidence type="ECO:0000259" key="2">
    <source>
        <dbReference type="Pfam" id="PF18962"/>
    </source>
</evidence>
<dbReference type="KEGG" id="fla:SY85_00395"/>
<reference evidence="3 4" key="2">
    <citation type="journal article" date="2016" name="Int. J. Syst. Evol. Microbiol.">
        <title>Flavisolibacter tropicus sp. nov., isolated from tropical soil.</title>
        <authorList>
            <person name="Lee J.J."/>
            <person name="Kang M.S."/>
            <person name="Kim G.S."/>
            <person name="Lee C.S."/>
            <person name="Lim S."/>
            <person name="Lee J."/>
            <person name="Roh S.H."/>
            <person name="Kang H."/>
            <person name="Ha J.M."/>
            <person name="Bae S."/>
            <person name="Jung H.Y."/>
            <person name="Kim M.K."/>
        </authorList>
    </citation>
    <scope>NUCLEOTIDE SEQUENCE [LARGE SCALE GENOMIC DNA]</scope>
    <source>
        <strain evidence="3 4">LCS9</strain>
    </source>
</reference>
<dbReference type="Proteomes" id="UP000077177">
    <property type="component" value="Chromosome"/>
</dbReference>
<keyword evidence="4" id="KW-1185">Reference proteome</keyword>
<dbReference type="InterPro" id="IPR026444">
    <property type="entry name" value="Secre_tail"/>
</dbReference>
<sequence length="336" mass="37431">MKMKWLLIAAFCMTCCIQVALAQAGIKVAAGTSFSIISNTTVSIDGLVLVPSTNYSIDGDNYDLRKDVETHTPVPMQHIKRFFPWTADLAPFTGTVTIYYDDTELNGLSENELILYTHDNIWNPFATGTIRDGLANYVTTLGLSNIIFNELTLGKVIVPLPLQWGTVTAYRKNQLVLVEWQTRAETNTSHFIVESSLNTSDWKPVGEKVNAKGIAELNHYSQVDLHASNQKTFYRIMQVDINGKYSYSTVVTVLPINSNNAVLLYPNPANNTLHIRAGESIQYLLVRDAAGKLVMHKPLSQLSSYELNIQSLPAGMYYLEIIKQSGSTSTHSFIKK</sequence>
<dbReference type="AlphaFoldDB" id="A0A172TQ37"/>
<keyword evidence="1" id="KW-0732">Signal</keyword>
<dbReference type="STRING" id="1492898.SY85_00395"/>
<accession>A0A172TQ37</accession>
<feature type="signal peptide" evidence="1">
    <location>
        <begin position="1"/>
        <end position="22"/>
    </location>
</feature>
<name>A0A172TQ37_9BACT</name>
<feature type="chain" id="PRO_5008000966" description="Secretion system C-terminal sorting domain-containing protein" evidence="1">
    <location>
        <begin position="23"/>
        <end position="336"/>
    </location>
</feature>
<proteinExistence type="predicted"/>
<dbReference type="InterPro" id="IPR013783">
    <property type="entry name" value="Ig-like_fold"/>
</dbReference>
<dbReference type="EMBL" id="CP011390">
    <property type="protein sequence ID" value="ANE49189.1"/>
    <property type="molecule type" value="Genomic_DNA"/>
</dbReference>
<organism evidence="3 4">
    <name type="scientific">Flavisolibacter tropicus</name>
    <dbReference type="NCBI Taxonomy" id="1492898"/>
    <lineage>
        <taxon>Bacteria</taxon>
        <taxon>Pseudomonadati</taxon>
        <taxon>Bacteroidota</taxon>
        <taxon>Chitinophagia</taxon>
        <taxon>Chitinophagales</taxon>
        <taxon>Chitinophagaceae</taxon>
        <taxon>Flavisolibacter</taxon>
    </lineage>
</organism>
<reference evidence="4" key="1">
    <citation type="submission" date="2015-01" db="EMBL/GenBank/DDBJ databases">
        <title>Flavisolibacter sp./LCS9/ whole genome sequencing.</title>
        <authorList>
            <person name="Kim M.K."/>
            <person name="Srinivasan S."/>
            <person name="Lee J.-J."/>
        </authorList>
    </citation>
    <scope>NUCLEOTIDE SEQUENCE [LARGE SCALE GENOMIC DNA]</scope>
    <source>
        <strain evidence="4">LCS9</strain>
    </source>
</reference>